<sequence length="614" mass="70151">MNRSFETRTFITHDDVELSYRFYPATNKNGSQTQNHAMTAIEAPAVHTASTEQSSGAKGAILLFHRGHEHAGRMAHLVDELNLPDFDFFAWDARGHGLSPGERGYSPSIGTSVRDIQSFMLHITQQYQHQENDMFLIAQSVGAVLASTYVHDYAPKIRGMILASPAFKVKLYVPFARTGLKVMQKIKGNFFINSYVKSRFLTHDKTRQASYDNDPLISRAISSNILLGLYDTAERIVADAKAITIPTQLLVSSSDWVVHHKPQYEFYHHLGSPRKELHRLSGFYHDTLGEADRHLAIEKMRPFILEQFNTQEQSVDLKEAHLRGYTYEEKQLLEDPLDSFDLKKAYWRTIKIGLGLSKYCSKGIQLGYQTGFDSGSMLDFVYTNQPISKNTLGKFIDKQYLNSIGWQGIRQRKVNIEELMIRCINQLQKHQKPIKIIDIAAGHGRYVLDALAKIHVMHPNTQIEEVLLRDFSELNVKQGRELIKEHQLGHIAQFEQGDAFNTDSLKAIANSKTLGIVSGLYELFDDNTLISQSLEGMYHAIETGGYLIYTNQPWHPQLEFIARVLTSHRDGQPWVMRRRTQQEMDQLVEQAGFIKCEQRIDEFGIFTVSVARKR</sequence>
<dbReference type="Pfam" id="PF12146">
    <property type="entry name" value="Hydrolase_4"/>
    <property type="match status" value="1"/>
</dbReference>
<proteinExistence type="predicted"/>
<dbReference type="InterPro" id="IPR051044">
    <property type="entry name" value="MAG_DAG_Lipase"/>
</dbReference>
<organism evidence="3 4">
    <name type="scientific">Thorsellia anophelis DSM 18579</name>
    <dbReference type="NCBI Taxonomy" id="1123402"/>
    <lineage>
        <taxon>Bacteria</taxon>
        <taxon>Pseudomonadati</taxon>
        <taxon>Pseudomonadota</taxon>
        <taxon>Gammaproteobacteria</taxon>
        <taxon>Enterobacterales</taxon>
        <taxon>Thorselliaceae</taxon>
        <taxon>Thorsellia</taxon>
    </lineage>
</organism>
<dbReference type="SUPFAM" id="SSF53474">
    <property type="entry name" value="alpha/beta-Hydrolases"/>
    <property type="match status" value="1"/>
</dbReference>
<dbReference type="RefSeq" id="WP_093317616.1">
    <property type="nucleotide sequence ID" value="NZ_FOHV01000003.1"/>
</dbReference>
<dbReference type="Pfam" id="PF12147">
    <property type="entry name" value="Methyltransf_20"/>
    <property type="match status" value="1"/>
</dbReference>
<dbReference type="SUPFAM" id="SSF53335">
    <property type="entry name" value="S-adenosyl-L-methionine-dependent methyltransferases"/>
    <property type="match status" value="1"/>
</dbReference>
<feature type="domain" description="Methyltransferase" evidence="2">
    <location>
        <begin position="300"/>
        <end position="613"/>
    </location>
</feature>
<dbReference type="InterPro" id="IPR022744">
    <property type="entry name" value="MeTrfase_dom_put"/>
</dbReference>
<keyword evidence="4" id="KW-1185">Reference proteome</keyword>
<dbReference type="InterPro" id="IPR029063">
    <property type="entry name" value="SAM-dependent_MTases_sf"/>
</dbReference>
<dbReference type="OrthoDB" id="9806902at2"/>
<dbReference type="Proteomes" id="UP000242642">
    <property type="component" value="Unassembled WGS sequence"/>
</dbReference>
<accession>A0A1H9ZE94</accession>
<feature type="domain" description="Serine aminopeptidase S33" evidence="1">
    <location>
        <begin position="57"/>
        <end position="292"/>
    </location>
</feature>
<dbReference type="EMBL" id="FOHV01000003">
    <property type="protein sequence ID" value="SES79894.1"/>
    <property type="molecule type" value="Genomic_DNA"/>
</dbReference>
<dbReference type="InterPro" id="IPR022742">
    <property type="entry name" value="Hydrolase_4"/>
</dbReference>
<reference evidence="4" key="1">
    <citation type="submission" date="2016-10" db="EMBL/GenBank/DDBJ databases">
        <authorList>
            <person name="Varghese N."/>
            <person name="Submissions S."/>
        </authorList>
    </citation>
    <scope>NUCLEOTIDE SEQUENCE [LARGE SCALE GENOMIC DNA]</scope>
    <source>
        <strain evidence="4">DSM 18579</strain>
    </source>
</reference>
<dbReference type="Gene3D" id="3.40.50.1820">
    <property type="entry name" value="alpha/beta hydrolase"/>
    <property type="match status" value="1"/>
</dbReference>
<dbReference type="Gene3D" id="3.40.50.150">
    <property type="entry name" value="Vaccinia Virus protein VP39"/>
    <property type="match status" value="1"/>
</dbReference>
<name>A0A1H9ZE94_9GAMM</name>
<dbReference type="GO" id="GO:0016787">
    <property type="term" value="F:hydrolase activity"/>
    <property type="evidence" value="ECO:0007669"/>
    <property type="project" value="UniProtKB-KW"/>
</dbReference>
<dbReference type="FunFam" id="3.40.50.1820:FF:000201">
    <property type="entry name" value="Alpha/beta fold hydrolase"/>
    <property type="match status" value="1"/>
</dbReference>
<evidence type="ECO:0000313" key="4">
    <source>
        <dbReference type="Proteomes" id="UP000242642"/>
    </source>
</evidence>
<dbReference type="InterPro" id="IPR029058">
    <property type="entry name" value="AB_hydrolase_fold"/>
</dbReference>
<dbReference type="PANTHER" id="PTHR11614">
    <property type="entry name" value="PHOSPHOLIPASE-RELATED"/>
    <property type="match status" value="1"/>
</dbReference>
<evidence type="ECO:0000259" key="2">
    <source>
        <dbReference type="Pfam" id="PF12147"/>
    </source>
</evidence>
<dbReference type="STRING" id="1123402.SAMN02583745_00548"/>
<protein>
    <submittedName>
        <fullName evidence="3">Lysophospholipase, alpha-beta hydrolase superfamily</fullName>
    </submittedName>
</protein>
<gene>
    <name evidence="3" type="ORF">SAMN02583745_00548</name>
</gene>
<keyword evidence="3" id="KW-0378">Hydrolase</keyword>
<dbReference type="AlphaFoldDB" id="A0A1H9ZE94"/>
<evidence type="ECO:0000259" key="1">
    <source>
        <dbReference type="Pfam" id="PF12146"/>
    </source>
</evidence>
<evidence type="ECO:0000313" key="3">
    <source>
        <dbReference type="EMBL" id="SES79894.1"/>
    </source>
</evidence>